<name>A0ABX5LV83_9GAMM</name>
<comment type="caution">
    <text evidence="1">The sequence shown here is derived from an EMBL/GenBank/DDBJ whole genome shotgun (WGS) entry which is preliminary data.</text>
</comment>
<gene>
    <name evidence="1" type="ORF">WH50_17355</name>
</gene>
<reference evidence="1 2" key="1">
    <citation type="submission" date="2015-03" db="EMBL/GenBank/DDBJ databases">
        <authorList>
            <person name="Krishnan R."/>
            <person name="Midha S."/>
            <person name="Patil P.B."/>
            <person name="Rameshkumar N."/>
        </authorList>
    </citation>
    <scope>NUCLEOTIDE SEQUENCE [LARGE SCALE GENOMIC DNA]</scope>
    <source>
        <strain evidence="1 2">L1E11</strain>
    </source>
</reference>
<accession>A0ABX5LV83</accession>
<protein>
    <submittedName>
        <fullName evidence="1">Uncharacterized protein</fullName>
    </submittedName>
</protein>
<dbReference type="EMBL" id="LAPT01000087">
    <property type="protein sequence ID" value="PXF30059.1"/>
    <property type="molecule type" value="Genomic_DNA"/>
</dbReference>
<proteinExistence type="predicted"/>
<evidence type="ECO:0000313" key="2">
    <source>
        <dbReference type="Proteomes" id="UP000248090"/>
    </source>
</evidence>
<dbReference type="Proteomes" id="UP000248090">
    <property type="component" value="Unassembled WGS sequence"/>
</dbReference>
<organism evidence="1 2">
    <name type="scientific">Pokkaliibacter plantistimulans</name>
    <dbReference type="NCBI Taxonomy" id="1635171"/>
    <lineage>
        <taxon>Bacteria</taxon>
        <taxon>Pseudomonadati</taxon>
        <taxon>Pseudomonadota</taxon>
        <taxon>Gammaproteobacteria</taxon>
        <taxon>Oceanospirillales</taxon>
        <taxon>Balneatrichaceae</taxon>
        <taxon>Pokkaliibacter</taxon>
    </lineage>
</organism>
<evidence type="ECO:0000313" key="1">
    <source>
        <dbReference type="EMBL" id="PXF30059.1"/>
    </source>
</evidence>
<keyword evidence="2" id="KW-1185">Reference proteome</keyword>
<sequence length="101" mass="11366">MLLSLPFQPAQASTDATRLIEGCTELVNVYTKRDELRFAAAQTTSLSEAMRAGYCRGVLDEYQRHNYCTTQDWRKLANTIASQALEQPQNIDSLLRKACGH</sequence>